<dbReference type="Pfam" id="PF00092">
    <property type="entry name" value="VWA"/>
    <property type="match status" value="1"/>
</dbReference>
<feature type="domain" description="VWFA" evidence="2">
    <location>
        <begin position="91"/>
        <end position="273"/>
    </location>
</feature>
<dbReference type="PANTHER" id="PTHR22550:SF18">
    <property type="entry name" value="VWFA DOMAIN-CONTAINING PROTEIN"/>
    <property type="match status" value="1"/>
</dbReference>
<feature type="transmembrane region" description="Helical" evidence="1">
    <location>
        <begin position="291"/>
        <end position="312"/>
    </location>
</feature>
<reference evidence="3 4" key="1">
    <citation type="journal article" date="2015" name="Genome Announc.">
        <title>Genome Sequences of Oblitimonas alkaliphila gen. nov. sp. nov. (Proposed), a Novel Bacterium of the Pseudomonadaceae Family.</title>
        <authorList>
            <person name="Lauer A.C."/>
            <person name="Nicholson A.C."/>
            <person name="Humrighouse B.W."/>
            <person name="Emery B."/>
            <person name="Drobish A."/>
            <person name="Juieng P."/>
            <person name="Loparev V."/>
            <person name="McQuiston J.R."/>
        </authorList>
    </citation>
    <scope>NUCLEOTIDE SEQUENCE [LARGE SCALE GENOMIC DNA]</scope>
    <source>
        <strain evidence="3 4">E5571</strain>
    </source>
</reference>
<evidence type="ECO:0000259" key="2">
    <source>
        <dbReference type="PROSITE" id="PS50234"/>
    </source>
</evidence>
<dbReference type="SUPFAM" id="SSF53300">
    <property type="entry name" value="vWA-like"/>
    <property type="match status" value="1"/>
</dbReference>
<organism evidence="3 4">
    <name type="scientific">Thiopseudomonas alkaliphila</name>
    <dbReference type="NCBI Taxonomy" id="1697053"/>
    <lineage>
        <taxon>Bacteria</taxon>
        <taxon>Pseudomonadati</taxon>
        <taxon>Pseudomonadota</taxon>
        <taxon>Gammaproteobacteria</taxon>
        <taxon>Pseudomonadales</taxon>
        <taxon>Pseudomonadaceae</taxon>
        <taxon>Thiopseudomonas</taxon>
    </lineage>
</organism>
<dbReference type="Proteomes" id="UP000063953">
    <property type="component" value="Chromosome"/>
</dbReference>
<feature type="transmembrane region" description="Helical" evidence="1">
    <location>
        <begin position="59"/>
        <end position="78"/>
    </location>
</feature>
<keyword evidence="1" id="KW-1133">Transmembrane helix</keyword>
<keyword evidence="4" id="KW-1185">Reference proteome</keyword>
<dbReference type="EMBL" id="CP012365">
    <property type="protein sequence ID" value="AKX59979.1"/>
    <property type="molecule type" value="Genomic_DNA"/>
</dbReference>
<dbReference type="AlphaFoldDB" id="A0A0K1XFE5"/>
<keyword evidence="1" id="KW-0812">Transmembrane</keyword>
<dbReference type="PROSITE" id="PS50234">
    <property type="entry name" value="VWFA"/>
    <property type="match status" value="1"/>
</dbReference>
<name>A0A0K1XFE5_9GAMM</name>
<feature type="transmembrane region" description="Helical" evidence="1">
    <location>
        <begin position="6"/>
        <end position="23"/>
    </location>
</feature>
<dbReference type="InterPro" id="IPR036465">
    <property type="entry name" value="vWFA_dom_sf"/>
</dbReference>
<evidence type="ECO:0000313" key="4">
    <source>
        <dbReference type="Proteomes" id="UP000063953"/>
    </source>
</evidence>
<proteinExistence type="predicted"/>
<dbReference type="Gene3D" id="3.40.50.410">
    <property type="entry name" value="von Willebrand factor, type A domain"/>
    <property type="match status" value="1"/>
</dbReference>
<evidence type="ECO:0000313" key="3">
    <source>
        <dbReference type="EMBL" id="AKX59979.1"/>
    </source>
</evidence>
<gene>
    <name evidence="3" type="ORF">AKN88_08600</name>
</gene>
<evidence type="ECO:0000256" key="1">
    <source>
        <dbReference type="SAM" id="Phobius"/>
    </source>
</evidence>
<dbReference type="PANTHER" id="PTHR22550">
    <property type="entry name" value="SPORE GERMINATION PROTEIN"/>
    <property type="match status" value="1"/>
</dbReference>
<keyword evidence="1" id="KW-0472">Membrane</keyword>
<dbReference type="SMART" id="SM00327">
    <property type="entry name" value="VWA"/>
    <property type="match status" value="1"/>
</dbReference>
<protein>
    <recommendedName>
        <fullName evidence="2">VWFA domain-containing protein</fullName>
    </recommendedName>
</protein>
<sequence length="325" mass="36576">MFEFAWPWVWLLLPLPLLCYWLLPSAPRATHYLQVPWLANLQALAQKPNKFSPATLKRGLFYSLLWLCFLTAAAQPQLKQQPQTLPFSGRDLLLAIDLSSSMEIVDVELEQTAVTRLALVQQLIKQLIAQRPRDRFGLVFFADQAFLYAPLTLEHHALQRWLLEAQIGLAGEQTAIGDAIGLSIKTLREFDSEKTLLLISDGENTTGVMAPQAAAQLAALAGIKIYAIAVGNNAEQPAANAHLAALEQLAQSTQGQFFHLQDQTSLDHLLDALEQLIPTSLNRSWYQAQPLYHWPLSLGLALFIGFYSRRYWRHSWPITRKRSAT</sequence>
<dbReference type="InterPro" id="IPR002035">
    <property type="entry name" value="VWF_A"/>
</dbReference>
<dbReference type="PATRIC" id="fig|1698449.3.peg.1728"/>
<dbReference type="InterPro" id="IPR050768">
    <property type="entry name" value="UPF0353/GerABKA_families"/>
</dbReference>
<accession>A0A0K1XFE5</accession>
<dbReference type="RefSeq" id="WP_053101193.1">
    <property type="nucleotide sequence ID" value="NZ_CP012365.1"/>
</dbReference>